<keyword evidence="3" id="KW-1185">Reference proteome</keyword>
<feature type="compositionally biased region" description="Polar residues" evidence="1">
    <location>
        <begin position="28"/>
        <end position="39"/>
    </location>
</feature>
<dbReference type="AlphaFoldDB" id="A0AAU9R8R1"/>
<sequence length="373" mass="41964">ETYTHQKKKPSCEVEETSKATEKDSGNKESPTPNDDQNSVSRLVNLVQILIQKVESMETNIVTKVDAAIDAKVGNKIAMLENDVRQLQEHLERGATKEDATSYDHVDEDVTSISPSWIVIKGTSQEDLPSSRVVKNVNKDTDQVKKNGEKQQLKKIAVKKNGDKKQDVKIAVKKKTGVEQPHKKIGDKGGMAQSISTESDSEIREKKQKLDNLFGALGQGLRRLNGDAAGCKKKLTAALQPPFTGSSNIKRIVKNVTPSATSYDPFAKVEESKMRKLMDFIDLKEGQPLRVSNSSFEFYNVIVTPRKDWPELTYGWLGAMHMFHIRSLSDPCPYRSTKIAFLDHWFVSAWRDDHGDMVSLFVIHRIDMRTHVL</sequence>
<feature type="non-terminal residue" evidence="2">
    <location>
        <position position="1"/>
    </location>
</feature>
<gene>
    <name evidence="2" type="ORF">TAV2_LOCUS2252</name>
</gene>
<accession>A0AAU9R8R1</accession>
<evidence type="ECO:0000256" key="1">
    <source>
        <dbReference type="SAM" id="MobiDB-lite"/>
    </source>
</evidence>
<feature type="compositionally biased region" description="Basic and acidic residues" evidence="1">
    <location>
        <begin position="10"/>
        <end position="27"/>
    </location>
</feature>
<dbReference type="Proteomes" id="UP000836841">
    <property type="component" value="Chromosome 1"/>
</dbReference>
<dbReference type="EMBL" id="OU466857">
    <property type="protein sequence ID" value="CAH2036065.1"/>
    <property type="molecule type" value="Genomic_DNA"/>
</dbReference>
<name>A0AAU9R8R1_THLAR</name>
<protein>
    <submittedName>
        <fullName evidence="2">Uncharacterized protein</fullName>
    </submittedName>
</protein>
<reference evidence="2 3" key="1">
    <citation type="submission" date="2022-03" db="EMBL/GenBank/DDBJ databases">
        <authorList>
            <person name="Nunn A."/>
            <person name="Chopra R."/>
            <person name="Nunn A."/>
            <person name="Contreras Garrido A."/>
        </authorList>
    </citation>
    <scope>NUCLEOTIDE SEQUENCE [LARGE SCALE GENOMIC DNA]</scope>
</reference>
<evidence type="ECO:0000313" key="2">
    <source>
        <dbReference type="EMBL" id="CAH2036065.1"/>
    </source>
</evidence>
<organism evidence="2 3">
    <name type="scientific">Thlaspi arvense</name>
    <name type="common">Field penny-cress</name>
    <dbReference type="NCBI Taxonomy" id="13288"/>
    <lineage>
        <taxon>Eukaryota</taxon>
        <taxon>Viridiplantae</taxon>
        <taxon>Streptophyta</taxon>
        <taxon>Embryophyta</taxon>
        <taxon>Tracheophyta</taxon>
        <taxon>Spermatophyta</taxon>
        <taxon>Magnoliopsida</taxon>
        <taxon>eudicotyledons</taxon>
        <taxon>Gunneridae</taxon>
        <taxon>Pentapetalae</taxon>
        <taxon>rosids</taxon>
        <taxon>malvids</taxon>
        <taxon>Brassicales</taxon>
        <taxon>Brassicaceae</taxon>
        <taxon>Thlaspideae</taxon>
        <taxon>Thlaspi</taxon>
    </lineage>
</organism>
<evidence type="ECO:0000313" key="3">
    <source>
        <dbReference type="Proteomes" id="UP000836841"/>
    </source>
</evidence>
<feature type="non-terminal residue" evidence="2">
    <location>
        <position position="373"/>
    </location>
</feature>
<feature type="region of interest" description="Disordered" evidence="1">
    <location>
        <begin position="1"/>
        <end position="39"/>
    </location>
</feature>
<proteinExistence type="predicted"/>